<dbReference type="SUPFAM" id="SSF55785">
    <property type="entry name" value="PYP-like sensor domain (PAS domain)"/>
    <property type="match status" value="2"/>
</dbReference>
<dbReference type="PANTHER" id="PTHR43304:SF1">
    <property type="entry name" value="PAC DOMAIN-CONTAINING PROTEIN"/>
    <property type="match status" value="1"/>
</dbReference>
<feature type="region of interest" description="Disordered" evidence="6">
    <location>
        <begin position="1"/>
        <end position="25"/>
    </location>
</feature>
<evidence type="ECO:0000313" key="8">
    <source>
        <dbReference type="EMBL" id="EEF57583.1"/>
    </source>
</evidence>
<comment type="caution">
    <text evidence="8">The sequence shown here is derived from an EMBL/GenBank/DDBJ whole genome shotgun (WGS) entry which is preliminary data.</text>
</comment>
<sequence>MNSSFSTSDHGQPEHRAATGTMTGHERGLVAEAEAVKKQLEMVMNSVSDMCLMLDKELRYTYVNDRMLQASGMLREQIVGRLLTEVFPDAAGTLLETELKRVIEQQVPVQFEYYHESYKRWFENRAFPTPEGLTLLTTEITEQKQAAEVLRASEERFRTLINCMHQQVWINDPAGEKLYVNERWYAYIGEDPRNKNWNWSDFVHPDDMATTFQARGAGISKGAAYELQYRLRRHDGEYRWHMARVVPSKGS</sequence>
<protein>
    <recommendedName>
        <fullName evidence="2">histidine kinase</fullName>
        <ecNumber evidence="2">2.7.13.3</ecNumber>
    </recommendedName>
</protein>
<evidence type="ECO:0000256" key="3">
    <source>
        <dbReference type="ARBA" id="ARBA00022553"/>
    </source>
</evidence>
<gene>
    <name evidence="8" type="ORF">Cflav_PD0674</name>
</gene>
<dbReference type="GO" id="GO:0004673">
    <property type="term" value="F:protein histidine kinase activity"/>
    <property type="evidence" value="ECO:0007669"/>
    <property type="project" value="UniProtKB-EC"/>
</dbReference>
<evidence type="ECO:0000256" key="5">
    <source>
        <dbReference type="ARBA" id="ARBA00022777"/>
    </source>
</evidence>
<keyword evidence="5" id="KW-0418">Kinase</keyword>
<comment type="catalytic activity">
    <reaction evidence="1">
        <text>ATP + protein L-histidine = ADP + protein N-phospho-L-histidine.</text>
        <dbReference type="EC" id="2.7.13.3"/>
    </reaction>
</comment>
<evidence type="ECO:0000313" key="9">
    <source>
        <dbReference type="Proteomes" id="UP000003688"/>
    </source>
</evidence>
<evidence type="ECO:0000256" key="1">
    <source>
        <dbReference type="ARBA" id="ARBA00000085"/>
    </source>
</evidence>
<dbReference type="InterPro" id="IPR035965">
    <property type="entry name" value="PAS-like_dom_sf"/>
</dbReference>
<dbReference type="Pfam" id="PF08448">
    <property type="entry name" value="PAS_4"/>
    <property type="match status" value="1"/>
</dbReference>
<dbReference type="EMBL" id="ABOX02000063">
    <property type="protein sequence ID" value="EEF57583.1"/>
    <property type="molecule type" value="Genomic_DNA"/>
</dbReference>
<dbReference type="EC" id="2.7.13.3" evidence="2"/>
<evidence type="ECO:0000259" key="7">
    <source>
        <dbReference type="PROSITE" id="PS50112"/>
    </source>
</evidence>
<organism evidence="8 9">
    <name type="scientific">Pedosphaera parvula (strain Ellin514)</name>
    <dbReference type="NCBI Taxonomy" id="320771"/>
    <lineage>
        <taxon>Bacteria</taxon>
        <taxon>Pseudomonadati</taxon>
        <taxon>Verrucomicrobiota</taxon>
        <taxon>Pedosphaerae</taxon>
        <taxon>Pedosphaerales</taxon>
        <taxon>Pedosphaeraceae</taxon>
        <taxon>Pedosphaera</taxon>
    </lineage>
</organism>
<dbReference type="Gene3D" id="3.30.450.20">
    <property type="entry name" value="PAS domain"/>
    <property type="match status" value="2"/>
</dbReference>
<feature type="compositionally biased region" description="Polar residues" evidence="6">
    <location>
        <begin position="1"/>
        <end position="10"/>
    </location>
</feature>
<evidence type="ECO:0000256" key="2">
    <source>
        <dbReference type="ARBA" id="ARBA00012438"/>
    </source>
</evidence>
<dbReference type="InterPro" id="IPR013656">
    <property type="entry name" value="PAS_4"/>
</dbReference>
<dbReference type="InterPro" id="IPR013655">
    <property type="entry name" value="PAS_fold_3"/>
</dbReference>
<dbReference type="NCBIfam" id="TIGR00229">
    <property type="entry name" value="sensory_box"/>
    <property type="match status" value="2"/>
</dbReference>
<dbReference type="InterPro" id="IPR000014">
    <property type="entry name" value="PAS"/>
</dbReference>
<dbReference type="SMART" id="SM00091">
    <property type="entry name" value="PAS"/>
    <property type="match status" value="2"/>
</dbReference>
<feature type="domain" description="PAS" evidence="7">
    <location>
        <begin position="36"/>
        <end position="106"/>
    </location>
</feature>
<evidence type="ECO:0000256" key="6">
    <source>
        <dbReference type="SAM" id="MobiDB-lite"/>
    </source>
</evidence>
<name>B9XRE9_PEDPL</name>
<reference evidence="8 9" key="1">
    <citation type="journal article" date="2011" name="J. Bacteriol.">
        <title>Genome sequence of 'Pedosphaera parvula' Ellin514, an aerobic Verrucomicrobial isolate from pasture soil.</title>
        <authorList>
            <person name="Kant R."/>
            <person name="van Passel M.W."/>
            <person name="Sangwan P."/>
            <person name="Palva A."/>
            <person name="Lucas S."/>
            <person name="Copeland A."/>
            <person name="Lapidus A."/>
            <person name="Glavina Del Rio T."/>
            <person name="Dalin E."/>
            <person name="Tice H."/>
            <person name="Bruce D."/>
            <person name="Goodwin L."/>
            <person name="Pitluck S."/>
            <person name="Chertkov O."/>
            <person name="Larimer F.W."/>
            <person name="Land M.L."/>
            <person name="Hauser L."/>
            <person name="Brettin T.S."/>
            <person name="Detter J.C."/>
            <person name="Han S."/>
            <person name="de Vos W.M."/>
            <person name="Janssen P.H."/>
            <person name="Smidt H."/>
        </authorList>
    </citation>
    <scope>NUCLEOTIDE SEQUENCE [LARGE SCALE GENOMIC DNA]</scope>
    <source>
        <strain evidence="8 9">Ellin514</strain>
    </source>
</reference>
<dbReference type="RefSeq" id="WP_007418387.1">
    <property type="nucleotide sequence ID" value="NZ_ABOX02000063.1"/>
</dbReference>
<dbReference type="InterPro" id="IPR052162">
    <property type="entry name" value="Sensor_kinase/Photoreceptor"/>
</dbReference>
<evidence type="ECO:0000256" key="4">
    <source>
        <dbReference type="ARBA" id="ARBA00022679"/>
    </source>
</evidence>
<dbReference type="Pfam" id="PF08447">
    <property type="entry name" value="PAS_3"/>
    <property type="match status" value="1"/>
</dbReference>
<dbReference type="STRING" id="320771.Cflav_PD0674"/>
<keyword evidence="3" id="KW-0597">Phosphoprotein</keyword>
<dbReference type="Proteomes" id="UP000003688">
    <property type="component" value="Unassembled WGS sequence"/>
</dbReference>
<proteinExistence type="predicted"/>
<dbReference type="PANTHER" id="PTHR43304">
    <property type="entry name" value="PHYTOCHROME-LIKE PROTEIN CPH1"/>
    <property type="match status" value="1"/>
</dbReference>
<keyword evidence="9" id="KW-1185">Reference proteome</keyword>
<dbReference type="CDD" id="cd00130">
    <property type="entry name" value="PAS"/>
    <property type="match status" value="2"/>
</dbReference>
<dbReference type="AlphaFoldDB" id="B9XRE9"/>
<dbReference type="OrthoDB" id="9766459at2"/>
<keyword evidence="4" id="KW-0808">Transferase</keyword>
<dbReference type="PROSITE" id="PS50112">
    <property type="entry name" value="PAS"/>
    <property type="match status" value="1"/>
</dbReference>
<accession>B9XRE9</accession>